<protein>
    <submittedName>
        <fullName evidence="2">Exo-alpha-sialidase</fullName>
    </submittedName>
</protein>
<proteinExistence type="predicted"/>
<gene>
    <name evidence="2" type="ORF">GKO32_37545</name>
</gene>
<organism evidence="2 3">
    <name type="scientific">Amycolatopsis pithecellobii</name>
    <dbReference type="NCBI Taxonomy" id="664692"/>
    <lineage>
        <taxon>Bacteria</taxon>
        <taxon>Bacillati</taxon>
        <taxon>Actinomycetota</taxon>
        <taxon>Actinomycetes</taxon>
        <taxon>Pseudonocardiales</taxon>
        <taxon>Pseudonocardiaceae</taxon>
        <taxon>Amycolatopsis</taxon>
    </lineage>
</organism>
<dbReference type="EMBL" id="WMBA01000125">
    <property type="protein sequence ID" value="MTD59649.1"/>
    <property type="molecule type" value="Genomic_DNA"/>
</dbReference>
<evidence type="ECO:0000313" key="3">
    <source>
        <dbReference type="Proteomes" id="UP000440096"/>
    </source>
</evidence>
<dbReference type="AlphaFoldDB" id="A0A6N7ZD97"/>
<reference evidence="2 3" key="1">
    <citation type="submission" date="2019-11" db="EMBL/GenBank/DDBJ databases">
        <title>Draft genome of Amycolatopsis RM579.</title>
        <authorList>
            <person name="Duangmal K."/>
            <person name="Mingma R."/>
        </authorList>
    </citation>
    <scope>NUCLEOTIDE SEQUENCE [LARGE SCALE GENOMIC DNA]</scope>
    <source>
        <strain evidence="2 3">RM579</strain>
    </source>
</reference>
<sequence>MRKCAVLLLTLVLIIGFTPQAQAAGRQRLAVGSYPRLIRLEHGVYQGRIIAAVSGWDGNGPFAPVFESLDEGRSFRLIGQVRDPRGARGECCGTLFELPRKIGSLRAGTLLWAGSYGQADGLERRMSIRIWASSDGGRTWSFLSEAARSHNTDGVWEPEFDVDAGGTLWLHFADETEAPRFAQVLNRVGSVDGIHWGTKQRTLAIPPDRVRPGMPQVRKLPDGRYYFGYEICNYGPRFCDPYFKISPDGANFGDPSAPGTPVLAPAGAYFQHAQTVTLFPGGPEGTRILMVGQIYTDAKGKPLSTNGQVLLANDHFGDGPWYELPAPVQVPSAYDNFCPNYSSTLLPVDKGRNVLEIAADYENGVCTTYFAKGPAN</sequence>
<dbReference type="Gene3D" id="2.120.10.10">
    <property type="match status" value="1"/>
</dbReference>
<keyword evidence="3" id="KW-1185">Reference proteome</keyword>
<dbReference type="InterPro" id="IPR036278">
    <property type="entry name" value="Sialidase_sf"/>
</dbReference>
<dbReference type="PANTHER" id="PTHR38792:SF3">
    <property type="entry name" value="BNR_ASP-BOX REPEAT DOMAIN PROTEIN (AFU_ORTHOLOGUE AFUA_7G06430)-RELATED"/>
    <property type="match status" value="1"/>
</dbReference>
<dbReference type="Proteomes" id="UP000440096">
    <property type="component" value="Unassembled WGS sequence"/>
</dbReference>
<dbReference type="RefSeq" id="WP_154761672.1">
    <property type="nucleotide sequence ID" value="NZ_WMBA01000125.1"/>
</dbReference>
<dbReference type="CDD" id="cd15482">
    <property type="entry name" value="Sialidase_non-viral"/>
    <property type="match status" value="1"/>
</dbReference>
<accession>A0A6N7ZD97</accession>
<evidence type="ECO:0000256" key="1">
    <source>
        <dbReference type="SAM" id="SignalP"/>
    </source>
</evidence>
<keyword evidence="1" id="KW-0732">Signal</keyword>
<name>A0A6N7ZD97_9PSEU</name>
<comment type="caution">
    <text evidence="2">The sequence shown here is derived from an EMBL/GenBank/DDBJ whole genome shotgun (WGS) entry which is preliminary data.</text>
</comment>
<dbReference type="SUPFAM" id="SSF50939">
    <property type="entry name" value="Sialidases"/>
    <property type="match status" value="1"/>
</dbReference>
<dbReference type="OrthoDB" id="5958808at2"/>
<feature type="signal peptide" evidence="1">
    <location>
        <begin position="1"/>
        <end position="23"/>
    </location>
</feature>
<feature type="chain" id="PRO_5027071031" evidence="1">
    <location>
        <begin position="24"/>
        <end position="376"/>
    </location>
</feature>
<dbReference type="PANTHER" id="PTHR38792">
    <property type="entry name" value="BNR/ASP-BOX REPEAT DOMAIN PROTEIN (AFU_ORTHOLOGUE AFUA_7G06430)-RELATED"/>
    <property type="match status" value="1"/>
</dbReference>
<evidence type="ECO:0000313" key="2">
    <source>
        <dbReference type="EMBL" id="MTD59649.1"/>
    </source>
</evidence>